<feature type="transmembrane region" description="Helical" evidence="1">
    <location>
        <begin position="12"/>
        <end position="33"/>
    </location>
</feature>
<keyword evidence="1" id="KW-0472">Membrane</keyword>
<dbReference type="RefSeq" id="WP_148073995.1">
    <property type="nucleotide sequence ID" value="NZ_CP042913.1"/>
</dbReference>
<dbReference type="Proteomes" id="UP000323917">
    <property type="component" value="Chromosome"/>
</dbReference>
<evidence type="ECO:0000313" key="2">
    <source>
        <dbReference type="EMBL" id="QEG35486.1"/>
    </source>
</evidence>
<name>A0A5B9QF12_9BACT</name>
<feature type="transmembrane region" description="Helical" evidence="1">
    <location>
        <begin position="123"/>
        <end position="147"/>
    </location>
</feature>
<keyword evidence="1" id="KW-1133">Transmembrane helix</keyword>
<organism evidence="2 3">
    <name type="scientific">Bythopirellula goksoeyrii</name>
    <dbReference type="NCBI Taxonomy" id="1400387"/>
    <lineage>
        <taxon>Bacteria</taxon>
        <taxon>Pseudomonadati</taxon>
        <taxon>Planctomycetota</taxon>
        <taxon>Planctomycetia</taxon>
        <taxon>Pirellulales</taxon>
        <taxon>Lacipirellulaceae</taxon>
        <taxon>Bythopirellula</taxon>
    </lineage>
</organism>
<dbReference type="KEGG" id="bgok:Pr1d_27860"/>
<evidence type="ECO:0000256" key="1">
    <source>
        <dbReference type="SAM" id="Phobius"/>
    </source>
</evidence>
<dbReference type="OrthoDB" id="7061410at2"/>
<dbReference type="EMBL" id="CP042913">
    <property type="protein sequence ID" value="QEG35486.1"/>
    <property type="molecule type" value="Genomic_DNA"/>
</dbReference>
<sequence>MAIELDDLKAKLRRWTLILGVLQITVGCAIGFIPPSAVAWFRGIVMAHIEFTANGVMMVAFALLVRELALGRAALWAWFVLLQVGTWTNGTAGVIAAFAGASSQLMPTINEKFPPPHGTDHPLVSGSLQLCGVTIMLALVLTLYGLVRSKSSNNLCGE</sequence>
<evidence type="ECO:0000313" key="3">
    <source>
        <dbReference type="Proteomes" id="UP000323917"/>
    </source>
</evidence>
<accession>A0A5B9QF12</accession>
<keyword evidence="3" id="KW-1185">Reference proteome</keyword>
<evidence type="ECO:0008006" key="4">
    <source>
        <dbReference type="Google" id="ProtNLM"/>
    </source>
</evidence>
<protein>
    <recommendedName>
        <fullName evidence="4">Hydroxylaminobenzene mutase HabB</fullName>
    </recommendedName>
</protein>
<feature type="transmembrane region" description="Helical" evidence="1">
    <location>
        <begin position="76"/>
        <end position="103"/>
    </location>
</feature>
<keyword evidence="1" id="KW-0812">Transmembrane</keyword>
<gene>
    <name evidence="2" type="ORF">Pr1d_27860</name>
</gene>
<dbReference type="AlphaFoldDB" id="A0A5B9QF12"/>
<feature type="transmembrane region" description="Helical" evidence="1">
    <location>
        <begin position="39"/>
        <end position="64"/>
    </location>
</feature>
<reference evidence="2 3" key="1">
    <citation type="submission" date="2019-08" db="EMBL/GenBank/DDBJ databases">
        <title>Deep-cultivation of Planctomycetes and their phenomic and genomic characterization uncovers novel biology.</title>
        <authorList>
            <person name="Wiegand S."/>
            <person name="Jogler M."/>
            <person name="Boedeker C."/>
            <person name="Pinto D."/>
            <person name="Vollmers J."/>
            <person name="Rivas-Marin E."/>
            <person name="Kohn T."/>
            <person name="Peeters S.H."/>
            <person name="Heuer A."/>
            <person name="Rast P."/>
            <person name="Oberbeckmann S."/>
            <person name="Bunk B."/>
            <person name="Jeske O."/>
            <person name="Meyerdierks A."/>
            <person name="Storesund J.E."/>
            <person name="Kallscheuer N."/>
            <person name="Luecker S."/>
            <person name="Lage O.M."/>
            <person name="Pohl T."/>
            <person name="Merkel B.J."/>
            <person name="Hornburger P."/>
            <person name="Mueller R.-W."/>
            <person name="Bruemmer F."/>
            <person name="Labrenz M."/>
            <person name="Spormann A.M."/>
            <person name="Op den Camp H."/>
            <person name="Overmann J."/>
            <person name="Amann R."/>
            <person name="Jetten M.S.M."/>
            <person name="Mascher T."/>
            <person name="Medema M.H."/>
            <person name="Devos D.P."/>
            <person name="Kaster A.-K."/>
            <person name="Ovreas L."/>
            <person name="Rohde M."/>
            <person name="Galperin M.Y."/>
            <person name="Jogler C."/>
        </authorList>
    </citation>
    <scope>NUCLEOTIDE SEQUENCE [LARGE SCALE GENOMIC DNA]</scope>
    <source>
        <strain evidence="2 3">Pr1d</strain>
    </source>
</reference>
<proteinExistence type="predicted"/>